<protein>
    <recommendedName>
        <fullName evidence="3">DUF1963 domain-containing protein</fullName>
    </recommendedName>
</protein>
<dbReference type="AlphaFoldDB" id="A0A1H8LE56"/>
<evidence type="ECO:0000313" key="1">
    <source>
        <dbReference type="EMBL" id="SEO03470.1"/>
    </source>
</evidence>
<organism evidence="1 2">
    <name type="scientific">Nitrosospira multiformis</name>
    <dbReference type="NCBI Taxonomy" id="1231"/>
    <lineage>
        <taxon>Bacteria</taxon>
        <taxon>Pseudomonadati</taxon>
        <taxon>Pseudomonadota</taxon>
        <taxon>Betaproteobacteria</taxon>
        <taxon>Nitrosomonadales</taxon>
        <taxon>Nitrosomonadaceae</taxon>
        <taxon>Nitrosospira</taxon>
    </lineage>
</organism>
<evidence type="ECO:0008006" key="3">
    <source>
        <dbReference type="Google" id="ProtNLM"/>
    </source>
</evidence>
<evidence type="ECO:0000313" key="2">
    <source>
        <dbReference type="Proteomes" id="UP000183898"/>
    </source>
</evidence>
<dbReference type="RefSeq" id="WP_074747533.1">
    <property type="nucleotide sequence ID" value="NZ_FOCT01000010.1"/>
</dbReference>
<name>A0A1H8LE56_9PROT</name>
<dbReference type="Proteomes" id="UP000183898">
    <property type="component" value="Unassembled WGS sequence"/>
</dbReference>
<proteinExistence type="predicted"/>
<sequence length="409" mass="45011">MTEVDDLLADEALTMPQREERLAAAWIRYADRGAGRALDILSSVASPEAAALSAGYLSLLPGLQAEKQRVVESLAPRQGEWAHAVVDLIKALPPPAANLLLLKTLQAPDDPSASSVLFEIATYFPTLLHPFVEVIDDPLINQALLPGGPDAWAHDFSKQFRDSEDPIFLQALVRMRTDAARRELENFRAQAPSRMWPALNASIENCGIFRDTGTSSYFPKVSLGFVVDRGESPHRVGGRYTGRVPFCEFCFIPTGHALTLAGDALGWGLTRDPNFFWFQCHHHDHDDEPLFVHITAQGAERLLIIEVGEPEGGELPFVPGERALALEDHPNQIGIGPDRVPARGLHDVGGPPNWCRIDAFPRCPVCDRGMRYLAALDGGMTPFGRIHIPGTLFMFWCDPCSVSATRLQR</sequence>
<reference evidence="1 2" key="1">
    <citation type="submission" date="2016-10" db="EMBL/GenBank/DDBJ databases">
        <authorList>
            <person name="de Groot N.N."/>
        </authorList>
    </citation>
    <scope>NUCLEOTIDE SEQUENCE [LARGE SCALE GENOMIC DNA]</scope>
    <source>
        <strain evidence="1 2">Nl18</strain>
    </source>
</reference>
<gene>
    <name evidence="1" type="ORF">SAMN05216404_11076</name>
</gene>
<accession>A0A1H8LE56</accession>
<dbReference type="EMBL" id="FOCT01000010">
    <property type="protein sequence ID" value="SEO03470.1"/>
    <property type="molecule type" value="Genomic_DNA"/>
</dbReference>